<evidence type="ECO:0000256" key="4">
    <source>
        <dbReference type="ARBA" id="ARBA00005881"/>
    </source>
</evidence>
<dbReference type="GO" id="GO:0002098">
    <property type="term" value="P:tRNA wobble uridine modification"/>
    <property type="evidence" value="ECO:0007669"/>
    <property type="project" value="InterPro"/>
</dbReference>
<dbReference type="RefSeq" id="XP_049178495.1">
    <property type="nucleotide sequence ID" value="XM_049325859.1"/>
</dbReference>
<proteinExistence type="inferred from homology"/>
<dbReference type="EMBL" id="JAHUZD010000141">
    <property type="protein sequence ID" value="KAI3402748.2"/>
    <property type="molecule type" value="Genomic_DNA"/>
</dbReference>
<name>A0AAI9STX4_9ASCO</name>
<dbReference type="InterPro" id="IPR036322">
    <property type="entry name" value="WD40_repeat_dom_sf"/>
</dbReference>
<evidence type="ECO:0000256" key="5">
    <source>
        <dbReference type="ARBA" id="ARBA00020267"/>
    </source>
</evidence>
<dbReference type="PROSITE" id="PS50082">
    <property type="entry name" value="WD_REPEATS_2"/>
    <property type="match status" value="5"/>
</dbReference>
<feature type="repeat" description="WD" evidence="11">
    <location>
        <begin position="200"/>
        <end position="245"/>
    </location>
</feature>
<evidence type="ECO:0000256" key="2">
    <source>
        <dbReference type="ARBA" id="ARBA00004496"/>
    </source>
</evidence>
<gene>
    <name evidence="13" type="ORF">KGF56_004422</name>
</gene>
<organism evidence="13 14">
    <name type="scientific">Candida oxycetoniae</name>
    <dbReference type="NCBI Taxonomy" id="497107"/>
    <lineage>
        <taxon>Eukaryota</taxon>
        <taxon>Fungi</taxon>
        <taxon>Dikarya</taxon>
        <taxon>Ascomycota</taxon>
        <taxon>Saccharomycotina</taxon>
        <taxon>Pichiomycetes</taxon>
        <taxon>Debaryomycetaceae</taxon>
        <taxon>Candida/Lodderomyces clade</taxon>
        <taxon>Candida</taxon>
    </lineage>
</organism>
<keyword evidence="9" id="KW-0677">Repeat</keyword>
<dbReference type="Gene3D" id="2.130.10.10">
    <property type="entry name" value="YVTN repeat-like/Quinoprotein amine dehydrogenase"/>
    <property type="match status" value="3"/>
</dbReference>
<dbReference type="InterPro" id="IPR001680">
    <property type="entry name" value="WD40_rpt"/>
</dbReference>
<keyword evidence="10" id="KW-0539">Nucleus</keyword>
<feature type="repeat" description="WD" evidence="11">
    <location>
        <begin position="626"/>
        <end position="667"/>
    </location>
</feature>
<dbReference type="SMART" id="SM00320">
    <property type="entry name" value="WD40"/>
    <property type="match status" value="10"/>
</dbReference>
<dbReference type="GO" id="GO:0005737">
    <property type="term" value="C:cytoplasm"/>
    <property type="evidence" value="ECO:0007669"/>
    <property type="project" value="UniProtKB-SubCell"/>
</dbReference>
<feature type="repeat" description="WD" evidence="11">
    <location>
        <begin position="674"/>
        <end position="715"/>
    </location>
</feature>
<evidence type="ECO:0000313" key="13">
    <source>
        <dbReference type="EMBL" id="KAI3402748.2"/>
    </source>
</evidence>
<dbReference type="Pfam" id="PF00400">
    <property type="entry name" value="WD40"/>
    <property type="match status" value="7"/>
</dbReference>
<evidence type="ECO:0000256" key="1">
    <source>
        <dbReference type="ARBA" id="ARBA00004123"/>
    </source>
</evidence>
<comment type="similarity">
    <text evidence="4">Belongs to the WD repeat ELP2 family.</text>
</comment>
<dbReference type="GO" id="GO:0033588">
    <property type="term" value="C:elongator holoenzyme complex"/>
    <property type="evidence" value="ECO:0007669"/>
    <property type="project" value="InterPro"/>
</dbReference>
<evidence type="ECO:0000256" key="12">
    <source>
        <dbReference type="SAM" id="MobiDB-lite"/>
    </source>
</evidence>
<dbReference type="GO" id="GO:0005634">
    <property type="term" value="C:nucleus"/>
    <property type="evidence" value="ECO:0007669"/>
    <property type="project" value="UniProtKB-SubCell"/>
</dbReference>
<feature type="repeat" description="WD" evidence="11">
    <location>
        <begin position="56"/>
        <end position="88"/>
    </location>
</feature>
<keyword evidence="8" id="KW-0819">tRNA processing</keyword>
<keyword evidence="7 11" id="KW-0853">WD repeat</keyword>
<comment type="subcellular location">
    <subcellularLocation>
        <location evidence="2">Cytoplasm</location>
    </subcellularLocation>
    <subcellularLocation>
        <location evidence="1">Nucleus</location>
    </subcellularLocation>
</comment>
<dbReference type="PROSITE" id="PS50294">
    <property type="entry name" value="WD_REPEATS_REGION"/>
    <property type="match status" value="4"/>
</dbReference>
<feature type="region of interest" description="Disordered" evidence="12">
    <location>
        <begin position="519"/>
        <end position="568"/>
    </location>
</feature>
<dbReference type="AlphaFoldDB" id="A0AAI9STX4"/>
<evidence type="ECO:0000256" key="11">
    <source>
        <dbReference type="PROSITE-ProRule" id="PRU00221"/>
    </source>
</evidence>
<evidence type="ECO:0000256" key="8">
    <source>
        <dbReference type="ARBA" id="ARBA00022694"/>
    </source>
</evidence>
<comment type="pathway">
    <text evidence="3">tRNA modification; 5-methoxycarbonylmethyl-2-thiouridine-tRNA biosynthesis.</text>
</comment>
<evidence type="ECO:0000313" key="14">
    <source>
        <dbReference type="Proteomes" id="UP001202479"/>
    </source>
</evidence>
<sequence length="813" mass="91143">MTSSDIGQEAVFIGANRQNYVSDYNPQTLTVAFGAANTVALWKPLDKDHRGVYFTLKKHTREVTGVKFLPDSPFLVSIGEDHYVNIWKQKEKVYEHFQQLEGHNCSVTCIAEINPNVFVTGGADGKIIIWLYDGQEFKLGQRFQVKPNFFPLSLAVQKIDDNESDCYILAVGGTATNIYIYTFQLSEDILVHNLCMSEELTGHEDWVKCLQFVVQVENKDYILASGSQDRYVRLWRLKLNDSIVDSDQDSTKLILLSNKQYKFKYGTNGRAAFSFEALIMGHDDWISGLQWHPSYKYGNDTLFVEKKLQLLTATADTALMIWEMDVNSGIWVCVSRLGEMSIKGASTATGATGGFWSCLWFTDQPNKYEYVLATGKTGSIRAYKSSLLESDKYFTEVMGTTGAVGPVTDVRWSLGGDYFMATSLDQTTRLYAPWIAETVTWHELARPQIHGYDMICCDNISSTKFVSGGDEKILRVFELTKFISESLKGISGIVINSDNSELPEFASLPVLGLSNKADTQVQEEAKNDDNDDDDNDNDNDDDNDDDGDDIEQEHHISVPPTESYLQKNSLATENQKLYGHGYEISCCSTSPNGQLIATACKSNNAKHAVIKIFVVSKDYQQSSQVLAGHNLTVSSLEFSPNGDYLLAVSRDRSFSLWKLENQDTAEFTLVQLNAKAHSRIIWDCSWLPETGYFVTASRDKQLKLWRINETVELVNKVKLNEPITSVSAFKGEIYNNKCIIAAGLENGEIVFFSASITDGDLKQKASIPNTLTPCDRIQKISFSNKLIDNKLYLAVGSRDTSTRLYSISNSIFR</sequence>
<comment type="caution">
    <text evidence="13">The sequence shown here is derived from an EMBL/GenBank/DDBJ whole genome shotgun (WGS) entry which is preliminary data.</text>
</comment>
<dbReference type="GeneID" id="73382037"/>
<evidence type="ECO:0000256" key="6">
    <source>
        <dbReference type="ARBA" id="ARBA00022490"/>
    </source>
</evidence>
<protein>
    <recommendedName>
        <fullName evidence="5">Elongator complex protein 2</fullName>
    </recommendedName>
</protein>
<dbReference type="InterPro" id="IPR015943">
    <property type="entry name" value="WD40/YVTN_repeat-like_dom_sf"/>
</dbReference>
<keyword evidence="6" id="KW-0963">Cytoplasm</keyword>
<keyword evidence="14" id="KW-1185">Reference proteome</keyword>
<dbReference type="InterPro" id="IPR037289">
    <property type="entry name" value="Elp2"/>
</dbReference>
<evidence type="ECO:0000256" key="10">
    <source>
        <dbReference type="ARBA" id="ARBA00023242"/>
    </source>
</evidence>
<feature type="repeat" description="WD" evidence="11">
    <location>
        <begin position="100"/>
        <end position="130"/>
    </location>
</feature>
<evidence type="ECO:0000256" key="3">
    <source>
        <dbReference type="ARBA" id="ARBA00005043"/>
    </source>
</evidence>
<dbReference type="Proteomes" id="UP001202479">
    <property type="component" value="Unassembled WGS sequence"/>
</dbReference>
<feature type="compositionally biased region" description="Acidic residues" evidence="12">
    <location>
        <begin position="529"/>
        <end position="551"/>
    </location>
</feature>
<reference evidence="13" key="1">
    <citation type="journal article" date="2022" name="DNA Res.">
        <title>Genome analysis of five recently described species of the CUG-Ser clade uncovers Candida theae as a new hybrid lineage with pathogenic potential in the Candida parapsilosis species complex.</title>
        <authorList>
            <person name="Mixao V."/>
            <person name="Del Olmo V."/>
            <person name="Hegedusova E."/>
            <person name="Saus E."/>
            <person name="Pryszcz L."/>
            <person name="Cillingova A."/>
            <person name="Nosek J."/>
            <person name="Gabaldon T."/>
        </authorList>
    </citation>
    <scope>NUCLEOTIDE SEQUENCE</scope>
    <source>
        <strain evidence="13">CBS 10844</strain>
    </source>
</reference>
<evidence type="ECO:0000256" key="9">
    <source>
        <dbReference type="ARBA" id="ARBA00022737"/>
    </source>
</evidence>
<dbReference type="FunFam" id="2.130.10.10:FF:000400">
    <property type="entry name" value="Elongator acetyltransferase complex subunit 2"/>
    <property type="match status" value="1"/>
</dbReference>
<accession>A0AAI9STX4</accession>
<dbReference type="SUPFAM" id="SSF50978">
    <property type="entry name" value="WD40 repeat-like"/>
    <property type="match status" value="2"/>
</dbReference>
<dbReference type="PANTHER" id="PTHR44111">
    <property type="entry name" value="ELONGATOR COMPLEX PROTEIN 2"/>
    <property type="match status" value="1"/>
</dbReference>
<dbReference type="PANTHER" id="PTHR44111:SF1">
    <property type="entry name" value="ELONGATOR COMPLEX PROTEIN 2"/>
    <property type="match status" value="1"/>
</dbReference>
<evidence type="ECO:0000256" key="7">
    <source>
        <dbReference type="ARBA" id="ARBA00022574"/>
    </source>
</evidence>